<proteinExistence type="predicted"/>
<comment type="caution">
    <text evidence="1">The sequence shown here is derived from an EMBL/GenBank/DDBJ whole genome shotgun (WGS) entry which is preliminary data.</text>
</comment>
<dbReference type="EMBL" id="JAJEPR010000090">
    <property type="protein sequence ID" value="MCC2191643.1"/>
    <property type="molecule type" value="Genomic_DNA"/>
</dbReference>
<dbReference type="AlphaFoldDB" id="A0AAE3DW98"/>
<evidence type="ECO:0000313" key="1">
    <source>
        <dbReference type="EMBL" id="MCC2191643.1"/>
    </source>
</evidence>
<evidence type="ECO:0000313" key="2">
    <source>
        <dbReference type="Proteomes" id="UP001197875"/>
    </source>
</evidence>
<reference evidence="1 2" key="1">
    <citation type="submission" date="2021-10" db="EMBL/GenBank/DDBJ databases">
        <title>Anaerobic single-cell dispensing facilitates the cultivation of human gut bacteria.</title>
        <authorList>
            <person name="Afrizal A."/>
        </authorList>
    </citation>
    <scope>NUCLEOTIDE SEQUENCE [LARGE SCALE GENOMIC DNA]</scope>
    <source>
        <strain evidence="1 2">CLA-AA-H277</strain>
    </source>
</reference>
<sequence>MTKVETLTAYSCKFSYLQRNNPLIEEQREAIKEGKKPEYNFSDFIEKYEKYTENLAIGENTDRAILLTGDKISMREKEGTKIWHIIPGAGKQGKPVVVIK</sequence>
<dbReference type="Proteomes" id="UP001197875">
    <property type="component" value="Unassembled WGS sequence"/>
</dbReference>
<accession>A0AAE3DW98</accession>
<name>A0AAE3DW98_9FIRM</name>
<gene>
    <name evidence="1" type="ORF">LKD71_17940</name>
</gene>
<protein>
    <submittedName>
        <fullName evidence="1">Uncharacterized protein</fullName>
    </submittedName>
</protein>
<dbReference type="RefSeq" id="WP_227616418.1">
    <property type="nucleotide sequence ID" value="NZ_JAJEPR010000090.1"/>
</dbReference>
<keyword evidence="2" id="KW-1185">Reference proteome</keyword>
<organism evidence="1 2">
    <name type="scientific">Fusicatenibacter faecihominis</name>
    <dbReference type="NCBI Taxonomy" id="2881276"/>
    <lineage>
        <taxon>Bacteria</taxon>
        <taxon>Bacillati</taxon>
        <taxon>Bacillota</taxon>
        <taxon>Clostridia</taxon>
        <taxon>Lachnospirales</taxon>
        <taxon>Lachnospiraceae</taxon>
        <taxon>Fusicatenibacter</taxon>
    </lineage>
</organism>